<evidence type="ECO:0000313" key="2">
    <source>
        <dbReference type="EMBL" id="GAJ12351.1"/>
    </source>
</evidence>
<gene>
    <name evidence="2" type="ORF">S12H4_49462</name>
</gene>
<sequence>MSEDTPANRLKEVIQRFQTIREPLITRRKERRKAFLDTLLDGLKARTEAKTNPRSEVLSVEEVLKENEELKARLKKEKEEEEDSHGFAGRGVRTTKDGKRDIAIEF</sequence>
<evidence type="ECO:0000256" key="1">
    <source>
        <dbReference type="SAM" id="MobiDB-lite"/>
    </source>
</evidence>
<reference evidence="2" key="1">
    <citation type="journal article" date="2014" name="Front. Microbiol.">
        <title>High frequency of phylogenetically diverse reductive dehalogenase-homologous genes in deep subseafloor sedimentary metagenomes.</title>
        <authorList>
            <person name="Kawai M."/>
            <person name="Futagami T."/>
            <person name="Toyoda A."/>
            <person name="Takaki Y."/>
            <person name="Nishi S."/>
            <person name="Hori S."/>
            <person name="Arai W."/>
            <person name="Tsubouchi T."/>
            <person name="Morono Y."/>
            <person name="Uchiyama I."/>
            <person name="Ito T."/>
            <person name="Fujiyama A."/>
            <person name="Inagaki F."/>
            <person name="Takami H."/>
        </authorList>
    </citation>
    <scope>NUCLEOTIDE SEQUENCE</scope>
    <source>
        <strain evidence="2">Expedition CK06-06</strain>
    </source>
</reference>
<comment type="caution">
    <text evidence="2">The sequence shown here is derived from an EMBL/GenBank/DDBJ whole genome shotgun (WGS) entry which is preliminary data.</text>
</comment>
<proteinExistence type="predicted"/>
<feature type="region of interest" description="Disordered" evidence="1">
    <location>
        <begin position="74"/>
        <end position="94"/>
    </location>
</feature>
<name>X1VE43_9ZZZZ</name>
<dbReference type="AlphaFoldDB" id="X1VE43"/>
<organism evidence="2">
    <name type="scientific">marine sediment metagenome</name>
    <dbReference type="NCBI Taxonomy" id="412755"/>
    <lineage>
        <taxon>unclassified sequences</taxon>
        <taxon>metagenomes</taxon>
        <taxon>ecological metagenomes</taxon>
    </lineage>
</organism>
<protein>
    <submittedName>
        <fullName evidence="2">Uncharacterized protein</fullName>
    </submittedName>
</protein>
<dbReference type="EMBL" id="BARW01031035">
    <property type="protein sequence ID" value="GAJ12351.1"/>
    <property type="molecule type" value="Genomic_DNA"/>
</dbReference>
<accession>X1VE43</accession>